<gene>
    <name evidence="7" type="ORF">SAMN05216402_0782</name>
</gene>
<feature type="transmembrane region" description="Helical" evidence="5">
    <location>
        <begin position="103"/>
        <end position="128"/>
    </location>
</feature>
<accession>A0ABY0T841</accession>
<comment type="subcellular location">
    <subcellularLocation>
        <location evidence="1">Membrane</location>
        <topology evidence="1">Multi-pass membrane protein</topology>
    </subcellularLocation>
</comment>
<feature type="domain" description="STAS" evidence="6">
    <location>
        <begin position="441"/>
        <end position="556"/>
    </location>
</feature>
<evidence type="ECO:0000259" key="6">
    <source>
        <dbReference type="PROSITE" id="PS50801"/>
    </source>
</evidence>
<comment type="caution">
    <text evidence="7">The sequence shown here is derived from an EMBL/GenBank/DDBJ whole genome shotgun (WGS) entry which is preliminary data.</text>
</comment>
<dbReference type="Pfam" id="PF00916">
    <property type="entry name" value="Sulfate_transp"/>
    <property type="match status" value="1"/>
</dbReference>
<keyword evidence="2 5" id="KW-0812">Transmembrane</keyword>
<dbReference type="RefSeq" id="WP_074630883.1">
    <property type="nucleotide sequence ID" value="NZ_FNKY01000001.1"/>
</dbReference>
<feature type="transmembrane region" description="Helical" evidence="5">
    <location>
        <begin position="385"/>
        <end position="413"/>
    </location>
</feature>
<feature type="transmembrane region" description="Helical" evidence="5">
    <location>
        <begin position="28"/>
        <end position="49"/>
    </location>
</feature>
<feature type="transmembrane region" description="Helical" evidence="5">
    <location>
        <begin position="255"/>
        <end position="280"/>
    </location>
</feature>
<feature type="transmembrane region" description="Helical" evidence="5">
    <location>
        <begin position="77"/>
        <end position="97"/>
    </location>
</feature>
<keyword evidence="4 5" id="KW-0472">Membrane</keyword>
<dbReference type="InterPro" id="IPR011547">
    <property type="entry name" value="SLC26A/SulP_dom"/>
</dbReference>
<dbReference type="PROSITE" id="PS50801">
    <property type="entry name" value="STAS"/>
    <property type="match status" value="1"/>
</dbReference>
<reference evidence="7 8" key="1">
    <citation type="submission" date="2016-10" db="EMBL/GenBank/DDBJ databases">
        <authorList>
            <person name="Varghese N."/>
            <person name="Submissions S."/>
        </authorList>
    </citation>
    <scope>NUCLEOTIDE SEQUENCE [LARGE SCALE GENOMIC DNA]</scope>
    <source>
        <strain evidence="7 8">Nl1</strain>
    </source>
</reference>
<dbReference type="InterPro" id="IPR002645">
    <property type="entry name" value="STAS_dom"/>
</dbReference>
<feature type="transmembrane region" description="Helical" evidence="5">
    <location>
        <begin position="333"/>
        <end position="364"/>
    </location>
</feature>
<feature type="transmembrane region" description="Helical" evidence="5">
    <location>
        <begin position="55"/>
        <end position="70"/>
    </location>
</feature>
<proteinExistence type="predicted"/>
<dbReference type="InterPro" id="IPR001902">
    <property type="entry name" value="SLC26A/SulP_fam"/>
</dbReference>
<protein>
    <submittedName>
        <fullName evidence="7">High affinity sulphate transporter 1</fullName>
    </submittedName>
</protein>
<evidence type="ECO:0000313" key="7">
    <source>
        <dbReference type="EMBL" id="SDQ41975.1"/>
    </source>
</evidence>
<evidence type="ECO:0000256" key="3">
    <source>
        <dbReference type="ARBA" id="ARBA00022989"/>
    </source>
</evidence>
<dbReference type="PANTHER" id="PTHR11814">
    <property type="entry name" value="SULFATE TRANSPORTER"/>
    <property type="match status" value="1"/>
</dbReference>
<keyword evidence="3 5" id="KW-1133">Transmembrane helix</keyword>
<evidence type="ECO:0000256" key="1">
    <source>
        <dbReference type="ARBA" id="ARBA00004141"/>
    </source>
</evidence>
<name>A0ABY0T841_9PROT</name>
<evidence type="ECO:0000313" key="8">
    <source>
        <dbReference type="Proteomes" id="UP000183471"/>
    </source>
</evidence>
<dbReference type="EMBL" id="FNKY01000001">
    <property type="protein sequence ID" value="SDQ41975.1"/>
    <property type="molecule type" value="Genomic_DNA"/>
</dbReference>
<dbReference type="Proteomes" id="UP000183471">
    <property type="component" value="Unassembled WGS sequence"/>
</dbReference>
<feature type="transmembrane region" description="Helical" evidence="5">
    <location>
        <begin position="292"/>
        <end position="313"/>
    </location>
</feature>
<evidence type="ECO:0000256" key="5">
    <source>
        <dbReference type="SAM" id="Phobius"/>
    </source>
</evidence>
<dbReference type="SUPFAM" id="SSF52091">
    <property type="entry name" value="SpoIIaa-like"/>
    <property type="match status" value="1"/>
</dbReference>
<keyword evidence="8" id="KW-1185">Reference proteome</keyword>
<feature type="transmembrane region" description="Helical" evidence="5">
    <location>
        <begin position="206"/>
        <end position="227"/>
    </location>
</feature>
<evidence type="ECO:0000256" key="2">
    <source>
        <dbReference type="ARBA" id="ARBA00022692"/>
    </source>
</evidence>
<dbReference type="NCBIfam" id="TIGR00815">
    <property type="entry name" value="sulP"/>
    <property type="match status" value="1"/>
</dbReference>
<dbReference type="CDD" id="cd07042">
    <property type="entry name" value="STAS_SulP_like_sulfate_transporter"/>
    <property type="match status" value="1"/>
</dbReference>
<organism evidence="7 8">
    <name type="scientific">Nitrosospira multiformis</name>
    <dbReference type="NCBI Taxonomy" id="1231"/>
    <lineage>
        <taxon>Bacteria</taxon>
        <taxon>Pseudomonadati</taxon>
        <taxon>Pseudomonadota</taxon>
        <taxon>Betaproteobacteria</taxon>
        <taxon>Nitrosomonadales</taxon>
        <taxon>Nitrosomonadaceae</taxon>
        <taxon>Nitrosospira</taxon>
    </lineage>
</organism>
<feature type="transmembrane region" description="Helical" evidence="5">
    <location>
        <begin position="182"/>
        <end position="199"/>
    </location>
</feature>
<dbReference type="InterPro" id="IPR036513">
    <property type="entry name" value="STAS_dom_sf"/>
</dbReference>
<dbReference type="Pfam" id="PF01740">
    <property type="entry name" value="STAS"/>
    <property type="match status" value="1"/>
</dbReference>
<feature type="transmembrane region" description="Helical" evidence="5">
    <location>
        <begin position="140"/>
        <end position="162"/>
    </location>
</feature>
<evidence type="ECO:0000256" key="4">
    <source>
        <dbReference type="ARBA" id="ARBA00023136"/>
    </source>
</evidence>
<dbReference type="Gene3D" id="3.30.750.24">
    <property type="entry name" value="STAS domain"/>
    <property type="match status" value="1"/>
</dbReference>
<sequence length="573" mass="59995">MLLAKLEYWVPLLHTVRTYRVEWLRNDFVAGMSVAAIQIPTAIAYAQLAGFGPEVGLYASMLPLVAYALFGSSRQLIVGPDAATCAIVAAVLVPLAAGDPEKYAVFSAILGLLVGGLCILGGITRLGFLADFLSRPVLTGLMNGIALSIIVGQLGKVLGFSAEAHRFSLIILEFASRLRETHLPTLALGGGVLALILLLGKKAPRVPGPLAGIVFGGLAVYLLNLGAYDLKLVGSVPAGLPSLSLPAAGLDEIEALLSGALGIAVVSFCSAVLTARIFAAKNHYVIDANRDLVALGAANVMTGLSHGFVISGADSRTAVNDLVGGKTQITSLVAAGCTALVLLFLTAPLAFVPVAALGAVLLVAGFKLLDIRSLRKVYFLSRFEFWHSIVTTVAVIALGIVPGILLAISLAIAKLLQAASRPNEAIIGRVPGLDGYNEITGQAGAETIPGLLIYRFDGAPLFFNADYLKRRVRARVAEAGPDLRWFLYVAEPANFLDVTGVESLESLRAELAEHGITFAIARPRGRFLSMLKRSGLADRIGSNHIFPSIRSAVQAFLNSSPVAAAPTSTSSST</sequence>